<keyword evidence="3 4" id="KW-0418">Kinase</keyword>
<gene>
    <name evidence="5" type="ORF">AWB90_19355</name>
</gene>
<comment type="similarity">
    <text evidence="1 4">Belongs to the glycerate kinase type-1 family.</text>
</comment>
<sequence>MGGHIVLAPDKFKGSLRADEAAQAMAQGVWRADPGATTVACPVADGGEGTLDAVLSAGFQRMPAYVAGPTGALVHTAYARKGARAVIEMADVCGSQRLPAGSPAPMTATTHGLGGVIELALDDGCRDLVITVGGSASTDGGAGMLVALGAEILDRHGNPIPPGGCGLAHAARLDLSGLHPAAGESAFTLAADVDSPLCGPHGAAIVYGPQKGAHGGQVAALERGLSRWADLVDRTTHTDCRNQPGAGAAGGVGFAALSVLGARMRPGIDMILELVELDRNLAGAKVVVTGEGSLDVQSLRGKAPVGVSRCAHKHGVPTFAIAGVSTLTRAQARAAGFAAVRTLTELEPDPRRCTQDAARLLTQVTEALIRESTPRQGGNHD</sequence>
<dbReference type="GO" id="GO:0031388">
    <property type="term" value="P:organic acid phosphorylation"/>
    <property type="evidence" value="ECO:0007669"/>
    <property type="project" value="UniProtKB-UniRule"/>
</dbReference>
<evidence type="ECO:0000256" key="1">
    <source>
        <dbReference type="ARBA" id="ARBA00006284"/>
    </source>
</evidence>
<dbReference type="EMBL" id="LQPN01000059">
    <property type="protein sequence ID" value="ORW43281.1"/>
    <property type="molecule type" value="Genomic_DNA"/>
</dbReference>
<proteinExistence type="inferred from homology"/>
<dbReference type="GO" id="GO:0008887">
    <property type="term" value="F:glycerate kinase activity"/>
    <property type="evidence" value="ECO:0007669"/>
    <property type="project" value="UniProtKB-UniRule"/>
</dbReference>
<dbReference type="RefSeq" id="WP_085245636.1">
    <property type="nucleotide sequence ID" value="NZ_LQPN01000059.1"/>
</dbReference>
<dbReference type="OrthoDB" id="9774290at2"/>
<dbReference type="SUPFAM" id="SSF110738">
    <property type="entry name" value="Glycerate kinase I"/>
    <property type="match status" value="1"/>
</dbReference>
<dbReference type="Pfam" id="PF02595">
    <property type="entry name" value="Gly_kinase"/>
    <property type="match status" value="1"/>
</dbReference>
<dbReference type="NCBIfam" id="TIGR00045">
    <property type="entry name" value="glycerate kinase"/>
    <property type="match status" value="1"/>
</dbReference>
<dbReference type="InterPro" id="IPR036129">
    <property type="entry name" value="Glycerate_kinase_sf"/>
</dbReference>
<dbReference type="PIRSF" id="PIRSF006078">
    <property type="entry name" value="GlxK"/>
    <property type="match status" value="1"/>
</dbReference>
<comment type="caution">
    <text evidence="5">The sequence shown here is derived from an EMBL/GenBank/DDBJ whole genome shotgun (WGS) entry which is preliminary data.</text>
</comment>
<dbReference type="PANTHER" id="PTHR21599:SF0">
    <property type="entry name" value="GLYCERATE KINASE"/>
    <property type="match status" value="1"/>
</dbReference>
<dbReference type="PANTHER" id="PTHR21599">
    <property type="entry name" value="GLYCERATE KINASE"/>
    <property type="match status" value="1"/>
</dbReference>
<dbReference type="InterPro" id="IPR018193">
    <property type="entry name" value="Glyc_kinase_flavodox-like_fold"/>
</dbReference>
<evidence type="ECO:0000256" key="3">
    <source>
        <dbReference type="ARBA" id="ARBA00022777"/>
    </source>
</evidence>
<keyword evidence="2 4" id="KW-0808">Transferase</keyword>
<evidence type="ECO:0000313" key="6">
    <source>
        <dbReference type="Proteomes" id="UP000193285"/>
    </source>
</evidence>
<dbReference type="InterPro" id="IPR018197">
    <property type="entry name" value="Glycerate_kinase_RE-like"/>
</dbReference>
<accession>A0A1X2A7Q5</accession>
<dbReference type="Gene3D" id="3.40.50.10350">
    <property type="entry name" value="Glycerate kinase, domain 1"/>
    <property type="match status" value="1"/>
</dbReference>
<reference evidence="5 6" key="1">
    <citation type="journal article" date="2015" name="Emerg. Microbes Infect.">
        <title>Characterization of 17 strains belonging to the Mycobacterium simiae complex and description of Mycobacterium paraense sp. nov.</title>
        <authorList>
            <person name="Fusco da Costa A.R."/>
            <person name="Fedrizzi T."/>
            <person name="Lopes M.L."/>
            <person name="Pecorari M."/>
            <person name="Oliveira da Costa W.L."/>
            <person name="Giacobazzi E."/>
            <person name="da Costa Bahia J.R."/>
            <person name="De Sanctis V."/>
            <person name="Batista Lima K.V."/>
            <person name="Bertorelli R."/>
            <person name="Grottola A."/>
            <person name="Fabio A."/>
            <person name="Mariottini A."/>
            <person name="Ferretti P."/>
            <person name="Di Leva F."/>
            <person name="Fregni Serpini G."/>
            <person name="Tagliazucchi S."/>
            <person name="Rumpianesi F."/>
            <person name="Jousson O."/>
            <person name="Segata N."/>
            <person name="Tortoli E."/>
        </authorList>
    </citation>
    <scope>NUCLEOTIDE SEQUENCE [LARGE SCALE GENOMIC DNA]</scope>
    <source>
        <strain evidence="5 6">IEC33</strain>
    </source>
</reference>
<dbReference type="AlphaFoldDB" id="A0A1X2A7Q5"/>
<dbReference type="STRING" id="767916.AWB91_16010"/>
<name>A0A1X2A7Q5_9MYCO</name>
<evidence type="ECO:0000256" key="2">
    <source>
        <dbReference type="ARBA" id="ARBA00022679"/>
    </source>
</evidence>
<dbReference type="InterPro" id="IPR004381">
    <property type="entry name" value="Glycerate_kinase"/>
</dbReference>
<dbReference type="Gene3D" id="3.90.1510.10">
    <property type="entry name" value="Glycerate kinase, domain 2"/>
    <property type="match status" value="1"/>
</dbReference>
<organism evidence="5 6">
    <name type="scientific">Mycobacterium paraense</name>
    <dbReference type="NCBI Taxonomy" id="767916"/>
    <lineage>
        <taxon>Bacteria</taxon>
        <taxon>Bacillati</taxon>
        <taxon>Actinomycetota</taxon>
        <taxon>Actinomycetes</taxon>
        <taxon>Mycobacteriales</taxon>
        <taxon>Mycobacteriaceae</taxon>
        <taxon>Mycobacterium</taxon>
        <taxon>Mycobacterium simiae complex</taxon>
    </lineage>
</organism>
<evidence type="ECO:0000313" key="5">
    <source>
        <dbReference type="EMBL" id="ORW43281.1"/>
    </source>
</evidence>
<dbReference type="Proteomes" id="UP000193285">
    <property type="component" value="Unassembled WGS sequence"/>
</dbReference>
<protein>
    <submittedName>
        <fullName evidence="5">Glycerate kinase</fullName>
    </submittedName>
</protein>
<evidence type="ECO:0000256" key="4">
    <source>
        <dbReference type="PIRNR" id="PIRNR006078"/>
    </source>
</evidence>